<dbReference type="EMBL" id="JASNQZ010000006">
    <property type="protein sequence ID" value="KAL0955403.1"/>
    <property type="molecule type" value="Genomic_DNA"/>
</dbReference>
<organism evidence="2 3">
    <name type="scientific">Hohenbuehelia grisea</name>
    <dbReference type="NCBI Taxonomy" id="104357"/>
    <lineage>
        <taxon>Eukaryota</taxon>
        <taxon>Fungi</taxon>
        <taxon>Dikarya</taxon>
        <taxon>Basidiomycota</taxon>
        <taxon>Agaricomycotina</taxon>
        <taxon>Agaricomycetes</taxon>
        <taxon>Agaricomycetidae</taxon>
        <taxon>Agaricales</taxon>
        <taxon>Pleurotineae</taxon>
        <taxon>Pleurotaceae</taxon>
        <taxon>Hohenbuehelia</taxon>
    </lineage>
</organism>
<feature type="compositionally biased region" description="Basic residues" evidence="1">
    <location>
        <begin position="396"/>
        <end position="407"/>
    </location>
</feature>
<feature type="compositionally biased region" description="Basic and acidic residues" evidence="1">
    <location>
        <begin position="439"/>
        <end position="450"/>
    </location>
</feature>
<proteinExistence type="predicted"/>
<comment type="caution">
    <text evidence="2">The sequence shown here is derived from an EMBL/GenBank/DDBJ whole genome shotgun (WGS) entry which is preliminary data.</text>
</comment>
<evidence type="ECO:0000313" key="2">
    <source>
        <dbReference type="EMBL" id="KAL0955403.1"/>
    </source>
</evidence>
<evidence type="ECO:0000256" key="1">
    <source>
        <dbReference type="SAM" id="MobiDB-lite"/>
    </source>
</evidence>
<sequence length="514" mass="58490">MSDPPDETANEPEQAELPVDKPPPEELATDTSKGQASAKGDADKPLTRNWARGERLEFLTSNIDRYRKASLESRKKATSTLDSIVNEYFAKFHWRLPIQKDLSPDDTYDWNERLSEEDKKRKGKLVTKMRTVCLQSPLRSSFLAHPKQSITNWIQYCAAKIDTSGLSRLAAGSTNDPFAVLLGQLSGVSQKPSKLKSGWQHWMKRNFSPLQPEFDVEFNASGQAESKRATERNRFIMERFSQLPPDIQAFHTTSALKDHEASRDAVAQRRSLQDLTPEQRQAAINRIGDFFTPILEGASAVLGMNITMLFAGPEPERGGQLNVLSLHQGKSLDVVSQTWPLARPDDFRAVESYFLDFVQDCWTVDDQRDAALPGTSVDPAARMVSLADRDEEAQKAVKKRRIKGRARHREECSRGRKPNKHDNKKHRRRRSTESEDSDTDLRDSSADSRSCRSACKKHSRHRSRRSPSPQRGRRLRWYPGDHRFSSRQPGKVQIIPGRWVDVEKSQKSHKSHKS</sequence>
<gene>
    <name evidence="2" type="ORF">HGRIS_001650</name>
</gene>
<feature type="region of interest" description="Disordered" evidence="1">
    <location>
        <begin position="386"/>
        <end position="514"/>
    </location>
</feature>
<keyword evidence="3" id="KW-1185">Reference proteome</keyword>
<dbReference type="Proteomes" id="UP001556367">
    <property type="component" value="Unassembled WGS sequence"/>
</dbReference>
<reference evidence="3" key="1">
    <citation type="submission" date="2024-06" db="EMBL/GenBank/DDBJ databases">
        <title>Multi-omics analyses provide insights into the biosynthesis of the anticancer antibiotic pleurotin in Hohenbuehelia grisea.</title>
        <authorList>
            <person name="Weaver J.A."/>
            <person name="Alberti F."/>
        </authorList>
    </citation>
    <scope>NUCLEOTIDE SEQUENCE [LARGE SCALE GENOMIC DNA]</scope>
    <source>
        <strain evidence="3">T-177</strain>
    </source>
</reference>
<accession>A0ABR3JJB6</accession>
<evidence type="ECO:0000313" key="3">
    <source>
        <dbReference type="Proteomes" id="UP001556367"/>
    </source>
</evidence>
<feature type="compositionally biased region" description="Acidic residues" evidence="1">
    <location>
        <begin position="1"/>
        <end position="14"/>
    </location>
</feature>
<feature type="compositionally biased region" description="Basic residues" evidence="1">
    <location>
        <begin position="415"/>
        <end position="430"/>
    </location>
</feature>
<protein>
    <submittedName>
        <fullName evidence="2">Uncharacterized protein</fullName>
    </submittedName>
</protein>
<name>A0ABR3JJB6_9AGAR</name>
<feature type="region of interest" description="Disordered" evidence="1">
    <location>
        <begin position="1"/>
        <end position="47"/>
    </location>
</feature>
<feature type="compositionally biased region" description="Basic residues" evidence="1">
    <location>
        <begin position="454"/>
        <end position="476"/>
    </location>
</feature>